<dbReference type="GO" id="GO:0015914">
    <property type="term" value="P:phospholipid transport"/>
    <property type="evidence" value="ECO:0007669"/>
    <property type="project" value="TreeGrafter"/>
</dbReference>
<protein>
    <recommendedName>
        <fullName evidence="6">SMP-LTD domain-containing protein</fullName>
    </recommendedName>
</protein>
<keyword evidence="5" id="KW-1185">Reference proteome</keyword>
<evidence type="ECO:0000256" key="3">
    <source>
        <dbReference type="SAM" id="Phobius"/>
    </source>
</evidence>
<dbReference type="OrthoDB" id="26740at2759"/>
<dbReference type="Proteomes" id="UP000193560">
    <property type="component" value="Unassembled WGS sequence"/>
</dbReference>
<dbReference type="CDD" id="cd21675">
    <property type="entry name" value="SMP_TEX2"/>
    <property type="match status" value="1"/>
</dbReference>
<reference evidence="4 5" key="1">
    <citation type="submission" date="2016-07" db="EMBL/GenBank/DDBJ databases">
        <title>Pervasive Adenine N6-methylation of Active Genes in Fungi.</title>
        <authorList>
            <consortium name="DOE Joint Genome Institute"/>
            <person name="Mondo S.J."/>
            <person name="Dannebaum R.O."/>
            <person name="Kuo R.C."/>
            <person name="Labutti K."/>
            <person name="Haridas S."/>
            <person name="Kuo A."/>
            <person name="Salamov A."/>
            <person name="Ahrendt S.R."/>
            <person name="Lipzen A."/>
            <person name="Sullivan W."/>
            <person name="Andreopoulos W.B."/>
            <person name="Clum A."/>
            <person name="Lindquist E."/>
            <person name="Daum C."/>
            <person name="Ramamoorthy G.K."/>
            <person name="Gryganskyi A."/>
            <person name="Culley D."/>
            <person name="Magnuson J.K."/>
            <person name="James T.Y."/>
            <person name="O'Malley M.A."/>
            <person name="Stajich J.E."/>
            <person name="Spatafora J.W."/>
            <person name="Visel A."/>
            <person name="Grigoriev I.V."/>
        </authorList>
    </citation>
    <scope>NUCLEOTIDE SEQUENCE [LARGE SCALE GENOMIC DNA]</scope>
    <source>
        <strain evidence="4 5">NRRL 1336</strain>
    </source>
</reference>
<keyword evidence="3" id="KW-1133">Transmembrane helix</keyword>
<dbReference type="GO" id="GO:0008289">
    <property type="term" value="F:lipid binding"/>
    <property type="evidence" value="ECO:0007669"/>
    <property type="project" value="TreeGrafter"/>
</dbReference>
<evidence type="ECO:0000256" key="2">
    <source>
        <dbReference type="SAM" id="MobiDB-lite"/>
    </source>
</evidence>
<evidence type="ECO:0000313" key="5">
    <source>
        <dbReference type="Proteomes" id="UP000193560"/>
    </source>
</evidence>
<dbReference type="GO" id="GO:1990456">
    <property type="term" value="P:mitochondrion-endoplasmic reticulum membrane tethering"/>
    <property type="evidence" value="ECO:0007669"/>
    <property type="project" value="TreeGrafter"/>
</dbReference>
<comment type="subcellular location">
    <subcellularLocation>
        <location evidence="1">Endoplasmic reticulum membrane</location>
    </subcellularLocation>
</comment>
<dbReference type="PANTHER" id="PTHR13466:SF19">
    <property type="entry name" value="NUCLEUS-VACUOLE JUNCTION PROTEIN 2"/>
    <property type="match status" value="1"/>
</dbReference>
<keyword evidence="3" id="KW-0472">Membrane</keyword>
<accession>A0A1X2ILB4</accession>
<evidence type="ECO:0000313" key="4">
    <source>
        <dbReference type="EMBL" id="ORZ18563.1"/>
    </source>
</evidence>
<proteinExistence type="predicted"/>
<name>A0A1X2ILB4_9FUNG</name>
<feature type="transmembrane region" description="Helical" evidence="3">
    <location>
        <begin position="7"/>
        <end position="30"/>
    </location>
</feature>
<dbReference type="SUPFAM" id="SSF50729">
    <property type="entry name" value="PH domain-like"/>
    <property type="match status" value="1"/>
</dbReference>
<dbReference type="STRING" id="90262.A0A1X2ILB4"/>
<sequence length="545" mass="61204">MISIVVSFLVYVLGGLTLLPSILFLCWYFYVARQTQANSATYYPSYDNDVTETNRYQIKKGWIRLEEVAMEPSVESVHASKSGIKMGSFEDLTNFFSGSPTSSSTLFYCILRRGTLFVFDNDQQRNCRLVLTVRDYTVSLYPTHGKSESELFGRTVSVCLTPRNSTIDASCTYQLSCQRPIDKEDWYFALTFASEGMLDDKYGNNGLHHNHQDSDETRRDGTFFDPMAMSALKGLLDGTSARVEAQCWNALMGRLFLGVYKTDAWRQMWHTKMKNKLDKINNYHQHPLRQLTGDHGSELCNNNKSSGKRSLMRLLPLQLQLISMGDTIPCLTNFKLLDFNADGTCLIQAQLDYTGDFLVVLRTGFHNLWRPPSSLLSPFEKKNKKKKTKKDSPSVAGAGAAPATTTTTTTTTNDPSSGTSFSSPLVLSLKLRHCSGKVIFKMKPPPTCRMWAAFETMPTMEWQVTPVVLDKQIKWSVVTHLLQTKIKELVAENLVMPNMEDFPFYDSGGLGGIFGDTRQSKKEDTDATIPPLSTTGKDADGIFDI</sequence>
<dbReference type="PANTHER" id="PTHR13466">
    <property type="entry name" value="TEX2 PROTEIN-RELATED"/>
    <property type="match status" value="1"/>
</dbReference>
<dbReference type="GO" id="GO:0005789">
    <property type="term" value="C:endoplasmic reticulum membrane"/>
    <property type="evidence" value="ECO:0007669"/>
    <property type="project" value="UniProtKB-SubCell"/>
</dbReference>
<dbReference type="EMBL" id="MCGE01000008">
    <property type="protein sequence ID" value="ORZ18563.1"/>
    <property type="molecule type" value="Genomic_DNA"/>
</dbReference>
<dbReference type="AlphaFoldDB" id="A0A1X2ILB4"/>
<evidence type="ECO:0008006" key="6">
    <source>
        <dbReference type="Google" id="ProtNLM"/>
    </source>
</evidence>
<dbReference type="GO" id="GO:0032865">
    <property type="term" value="C:ERMES complex"/>
    <property type="evidence" value="ECO:0007669"/>
    <property type="project" value="TreeGrafter"/>
</dbReference>
<gene>
    <name evidence="4" type="ORF">BCR42DRAFT_489908</name>
</gene>
<organism evidence="4 5">
    <name type="scientific">Absidia repens</name>
    <dbReference type="NCBI Taxonomy" id="90262"/>
    <lineage>
        <taxon>Eukaryota</taxon>
        <taxon>Fungi</taxon>
        <taxon>Fungi incertae sedis</taxon>
        <taxon>Mucoromycota</taxon>
        <taxon>Mucoromycotina</taxon>
        <taxon>Mucoromycetes</taxon>
        <taxon>Mucorales</taxon>
        <taxon>Cunninghamellaceae</taxon>
        <taxon>Absidia</taxon>
    </lineage>
</organism>
<keyword evidence="3" id="KW-0812">Transmembrane</keyword>
<feature type="region of interest" description="Disordered" evidence="2">
    <location>
        <begin position="517"/>
        <end position="540"/>
    </location>
</feature>
<comment type="caution">
    <text evidence="4">The sequence shown here is derived from an EMBL/GenBank/DDBJ whole genome shotgun (WGS) entry which is preliminary data.</text>
</comment>
<feature type="region of interest" description="Disordered" evidence="2">
    <location>
        <begin position="376"/>
        <end position="422"/>
    </location>
</feature>
<feature type="compositionally biased region" description="Low complexity" evidence="2">
    <location>
        <begin position="393"/>
        <end position="420"/>
    </location>
</feature>
<evidence type="ECO:0000256" key="1">
    <source>
        <dbReference type="ARBA" id="ARBA00004586"/>
    </source>
</evidence>